<organism evidence="14 15">
    <name type="scientific">Olea europaea subsp. europaea</name>
    <dbReference type="NCBI Taxonomy" id="158383"/>
    <lineage>
        <taxon>Eukaryota</taxon>
        <taxon>Viridiplantae</taxon>
        <taxon>Streptophyta</taxon>
        <taxon>Embryophyta</taxon>
        <taxon>Tracheophyta</taxon>
        <taxon>Spermatophyta</taxon>
        <taxon>Magnoliopsida</taxon>
        <taxon>eudicotyledons</taxon>
        <taxon>Gunneridae</taxon>
        <taxon>Pentapetalae</taxon>
        <taxon>asterids</taxon>
        <taxon>lamiids</taxon>
        <taxon>Lamiales</taxon>
        <taxon>Oleaceae</taxon>
        <taxon>Oleeae</taxon>
        <taxon>Olea</taxon>
    </lineage>
</organism>
<dbReference type="Proteomes" id="UP000594638">
    <property type="component" value="Unassembled WGS sequence"/>
</dbReference>
<keyword evidence="7 14" id="KW-0418">Kinase</keyword>
<keyword evidence="10" id="KW-0449">Lipoprotein</keyword>
<keyword evidence="4 12" id="KW-0723">Serine/threonine-protein kinase</keyword>
<keyword evidence="9" id="KW-0472">Membrane</keyword>
<dbReference type="PROSITE" id="PS00108">
    <property type="entry name" value="PROTEIN_KINASE_ST"/>
    <property type="match status" value="1"/>
</dbReference>
<dbReference type="InterPro" id="IPR011009">
    <property type="entry name" value="Kinase-like_dom_sf"/>
</dbReference>
<keyword evidence="8 11" id="KW-0067">ATP-binding</keyword>
<dbReference type="SUPFAM" id="SSF56112">
    <property type="entry name" value="Protein kinase-like (PK-like)"/>
    <property type="match status" value="1"/>
</dbReference>
<dbReference type="SMART" id="SM00220">
    <property type="entry name" value="S_TKc"/>
    <property type="match status" value="1"/>
</dbReference>
<dbReference type="InterPro" id="IPR017441">
    <property type="entry name" value="Protein_kinase_ATP_BS"/>
</dbReference>
<evidence type="ECO:0000256" key="1">
    <source>
        <dbReference type="ARBA" id="ARBA00004193"/>
    </source>
</evidence>
<evidence type="ECO:0000256" key="3">
    <source>
        <dbReference type="ARBA" id="ARBA00022475"/>
    </source>
</evidence>
<dbReference type="EMBL" id="CACTIH010005436">
    <property type="protein sequence ID" value="CAA2992463.1"/>
    <property type="molecule type" value="Genomic_DNA"/>
</dbReference>
<gene>
    <name evidence="14" type="ORF">OLEA9_A080504</name>
</gene>
<proteinExistence type="inferred from homology"/>
<dbReference type="GO" id="GO:0005886">
    <property type="term" value="C:plasma membrane"/>
    <property type="evidence" value="ECO:0007669"/>
    <property type="project" value="UniProtKB-SubCell"/>
</dbReference>
<dbReference type="CDD" id="cd14066">
    <property type="entry name" value="STKc_IRAK"/>
    <property type="match status" value="1"/>
</dbReference>
<dbReference type="PANTHER" id="PTHR47985">
    <property type="entry name" value="OS07G0668900 PROTEIN"/>
    <property type="match status" value="1"/>
</dbReference>
<evidence type="ECO:0000256" key="5">
    <source>
        <dbReference type="ARBA" id="ARBA00022679"/>
    </source>
</evidence>
<dbReference type="PANTHER" id="PTHR47985:SF92">
    <property type="entry name" value="SERINE_THREONINE-PROTEIN KINASE PBL23-RELATED"/>
    <property type="match status" value="1"/>
</dbReference>
<dbReference type="GO" id="GO:0010183">
    <property type="term" value="P:pollen tube guidance"/>
    <property type="evidence" value="ECO:0007669"/>
    <property type="project" value="UniProtKB-ARBA"/>
</dbReference>
<evidence type="ECO:0000313" key="14">
    <source>
        <dbReference type="EMBL" id="CAA2992463.1"/>
    </source>
</evidence>
<dbReference type="OrthoDB" id="4062651at2759"/>
<dbReference type="PROSITE" id="PS00107">
    <property type="entry name" value="PROTEIN_KINASE_ATP"/>
    <property type="match status" value="1"/>
</dbReference>
<dbReference type="GO" id="GO:0004674">
    <property type="term" value="F:protein serine/threonine kinase activity"/>
    <property type="evidence" value="ECO:0007669"/>
    <property type="project" value="UniProtKB-KW"/>
</dbReference>
<comment type="similarity">
    <text evidence="2">Belongs to the protein kinase superfamily. Ser/Thr protein kinase family.</text>
</comment>
<evidence type="ECO:0000256" key="7">
    <source>
        <dbReference type="ARBA" id="ARBA00022777"/>
    </source>
</evidence>
<dbReference type="FunFam" id="1.10.510.10:FF:000032">
    <property type="entry name" value="Serine/threonine-protein kinase PBS1"/>
    <property type="match status" value="1"/>
</dbReference>
<dbReference type="Pfam" id="PF00069">
    <property type="entry name" value="Pkinase"/>
    <property type="match status" value="1"/>
</dbReference>
<dbReference type="GO" id="GO:0005524">
    <property type="term" value="F:ATP binding"/>
    <property type="evidence" value="ECO:0007669"/>
    <property type="project" value="UniProtKB-UniRule"/>
</dbReference>
<evidence type="ECO:0000313" key="15">
    <source>
        <dbReference type="Proteomes" id="UP000594638"/>
    </source>
</evidence>
<evidence type="ECO:0000256" key="12">
    <source>
        <dbReference type="RuleBase" id="RU000304"/>
    </source>
</evidence>
<keyword evidence="5" id="KW-0808">Transferase</keyword>
<evidence type="ECO:0000256" key="10">
    <source>
        <dbReference type="ARBA" id="ARBA00023288"/>
    </source>
</evidence>
<dbReference type="PROSITE" id="PS50011">
    <property type="entry name" value="PROTEIN_KINASE_DOM"/>
    <property type="match status" value="1"/>
</dbReference>
<dbReference type="FunFam" id="3.30.200.20:FF:000266">
    <property type="entry name" value="probable serine/threonine-protein kinase RLCKVII"/>
    <property type="match status" value="1"/>
</dbReference>
<evidence type="ECO:0000256" key="2">
    <source>
        <dbReference type="ARBA" id="ARBA00008684"/>
    </source>
</evidence>
<evidence type="ECO:0000256" key="4">
    <source>
        <dbReference type="ARBA" id="ARBA00022527"/>
    </source>
</evidence>
<accession>A0A8S0SLI9</accession>
<protein>
    <submittedName>
        <fullName evidence="14">Serine threonine- kinase CDL1-like</fullName>
    </submittedName>
</protein>
<dbReference type="GO" id="GO:0090404">
    <property type="term" value="C:pollen tube tip"/>
    <property type="evidence" value="ECO:0007669"/>
    <property type="project" value="UniProtKB-ARBA"/>
</dbReference>
<dbReference type="InterPro" id="IPR000719">
    <property type="entry name" value="Prot_kinase_dom"/>
</dbReference>
<dbReference type="Gene3D" id="1.10.510.10">
    <property type="entry name" value="Transferase(Phosphotransferase) domain 1"/>
    <property type="match status" value="1"/>
</dbReference>
<keyword evidence="15" id="KW-1185">Reference proteome</keyword>
<keyword evidence="3" id="KW-1003">Cell membrane</keyword>
<name>A0A8S0SLI9_OLEEU</name>
<evidence type="ECO:0000256" key="11">
    <source>
        <dbReference type="PROSITE-ProRule" id="PRU10141"/>
    </source>
</evidence>
<evidence type="ECO:0000256" key="9">
    <source>
        <dbReference type="ARBA" id="ARBA00023136"/>
    </source>
</evidence>
<dbReference type="AlphaFoldDB" id="A0A8S0SLI9"/>
<evidence type="ECO:0000256" key="6">
    <source>
        <dbReference type="ARBA" id="ARBA00022741"/>
    </source>
</evidence>
<keyword evidence="6 11" id="KW-0547">Nucleotide-binding</keyword>
<evidence type="ECO:0000256" key="8">
    <source>
        <dbReference type="ARBA" id="ARBA00022840"/>
    </source>
</evidence>
<reference evidence="14 15" key="1">
    <citation type="submission" date="2019-12" db="EMBL/GenBank/DDBJ databases">
        <authorList>
            <person name="Alioto T."/>
            <person name="Alioto T."/>
            <person name="Gomez Garrido J."/>
        </authorList>
    </citation>
    <scope>NUCLEOTIDE SEQUENCE [LARGE SCALE GENOMIC DNA]</scope>
</reference>
<comment type="caution">
    <text evidence="14">The sequence shown here is derived from an EMBL/GenBank/DDBJ whole genome shotgun (WGS) entry which is preliminary data.</text>
</comment>
<feature type="domain" description="Protein kinase" evidence="13">
    <location>
        <begin position="75"/>
        <end position="352"/>
    </location>
</feature>
<feature type="binding site" evidence="11">
    <location>
        <position position="104"/>
    </location>
    <ligand>
        <name>ATP</name>
        <dbReference type="ChEBI" id="CHEBI:30616"/>
    </ligand>
</feature>
<dbReference type="InterPro" id="IPR008271">
    <property type="entry name" value="Ser/Thr_kinase_AS"/>
</dbReference>
<comment type="subcellular location">
    <subcellularLocation>
        <location evidence="1">Cell membrane</location>
        <topology evidence="1">Lipid-anchor</topology>
    </subcellularLocation>
</comment>
<evidence type="ECO:0000259" key="13">
    <source>
        <dbReference type="PROSITE" id="PS50011"/>
    </source>
</evidence>
<sequence>MRKNPLKSSRSSVNVIKSNKYDDEEALSTMARSVSMQTAGSKQRLIAEEILRHGNARAAGEVFNFRELASATESFNPELLIGEGGFGRVYKGHLKNTNQTVAVKQLDKNGVQGNREFLAEVLTLSLIHHPNLVNLIGYCADGHQRILVYEYMCNGSLEGHLLDLPSNKKPLDWYTRMKIANGAARGLEYLHDTANPPIIYRDLKPSNILLDAEFNPKLSDFGLAKLGPTGEQDHVSTRVMGTYGYCAPEYAHTGKLSKKSDIYSFGVVFLEIISGRRAIDNTKPTEEQNLVAWAKPLFKDKTKLTSMVDPSLEGRYPVKGLYQAVAVTAMCLQDEASTRPLIADVVTALEYLADENANDENIDDEINIAVDT</sequence>
<dbReference type="Gene3D" id="3.30.200.20">
    <property type="entry name" value="Phosphorylase Kinase, domain 1"/>
    <property type="match status" value="1"/>
</dbReference>
<dbReference type="Gramene" id="OE9A080504T1">
    <property type="protein sequence ID" value="OE9A080504C1"/>
    <property type="gene ID" value="OE9A080504"/>
</dbReference>